<dbReference type="EMBL" id="CAJJDN010000013">
    <property type="protein sequence ID" value="CAD8059839.1"/>
    <property type="molecule type" value="Genomic_DNA"/>
</dbReference>
<keyword evidence="2" id="KW-1185">Reference proteome</keyword>
<dbReference type="OrthoDB" id="307321at2759"/>
<protein>
    <submittedName>
        <fullName evidence="1">Uncharacterized protein</fullName>
    </submittedName>
</protein>
<sequence>MKISSYEIELPINKLSPYQQLYRGRHKNGQVYLLHIFPKQYLTKEMVDQIYFREKQFDFVSENIESKEFILISYQESAFWINLEQQIKIDQLKFYYLQLYQQYSILEGNIDFDPDYIFLYEGQIYILDYGIREFVIKKHRDIAYTTKTKTYLFGLLLLNLNCKKNVSEKIQSCKDQYQIEYIIKQEAETNSINYDILECILKMVILDTTKRPTFQEVGQWQMFFSKKQVKRQSLSVIDFTNIKIPSQNQTIYNSSQTIIQNNQQLHNFQTSNHNQSVRAAILKQQRQVPISKSIRSSYDFASTIVAKNLQNKKQSSNNIQKGIFTQESFYQNGTVQNNSKQVTISNKLNSNYFFYQNPSSSQQKIQQKVENIEFKNSQIEKNPQTIQDAIMIPDIIVTKPIDNQILNEQKIIKNSIKNSPLKNPQIQQQHNNSYLNVPNLSFNKFYNTNSQNGQTYIDKANTTSQSQQNIKTEKQLDNQNLNLEIKEELSNQQINQQKEVKQTKLKISAAVKFNNNDEDKIDDLFFSQQVDPELNLVQNKQCNKQFQGKKQEIFKKPLQENQLKYQNTYSDKNDFQGNIDSFYEIEQNQEIQNKQDPKVDNSQDQFAKNLLKPDDLSEKFDDFKRKYFHYLQIIDYIIITVNDLNEKLSYQGKQWIVPLTVVYKRAFVIRKLFLQNIQKEKNIFNLSDFSIFKTSTNYQTMITTIIQQNQKIENEFQLMLEKANSVINTMDNVSKQKLESQLNLDVKNSTKVQPQKYLYTQLYPKVKSSLAKVTAGNLQNNQFSESEWIQSKLLCLYSVIIMDLDMYQVESQDFKEQTFILFRNNKNNDQVEMHCNELEIKVNQLPQFNNK</sequence>
<dbReference type="Proteomes" id="UP000692954">
    <property type="component" value="Unassembled WGS sequence"/>
</dbReference>
<proteinExistence type="predicted"/>
<name>A0A8S1KWN8_9CILI</name>
<evidence type="ECO:0000313" key="2">
    <source>
        <dbReference type="Proteomes" id="UP000692954"/>
    </source>
</evidence>
<evidence type="ECO:0000313" key="1">
    <source>
        <dbReference type="EMBL" id="CAD8059839.1"/>
    </source>
</evidence>
<accession>A0A8S1KWN8</accession>
<dbReference type="AlphaFoldDB" id="A0A8S1KWN8"/>
<gene>
    <name evidence="1" type="ORF">PSON_ATCC_30995.1.T0130478</name>
</gene>
<reference evidence="1" key="1">
    <citation type="submission" date="2021-01" db="EMBL/GenBank/DDBJ databases">
        <authorList>
            <consortium name="Genoscope - CEA"/>
            <person name="William W."/>
        </authorList>
    </citation>
    <scope>NUCLEOTIDE SEQUENCE</scope>
</reference>
<comment type="caution">
    <text evidence="1">The sequence shown here is derived from an EMBL/GenBank/DDBJ whole genome shotgun (WGS) entry which is preliminary data.</text>
</comment>
<organism evidence="1 2">
    <name type="scientific">Paramecium sonneborni</name>
    <dbReference type="NCBI Taxonomy" id="65129"/>
    <lineage>
        <taxon>Eukaryota</taxon>
        <taxon>Sar</taxon>
        <taxon>Alveolata</taxon>
        <taxon>Ciliophora</taxon>
        <taxon>Intramacronucleata</taxon>
        <taxon>Oligohymenophorea</taxon>
        <taxon>Peniculida</taxon>
        <taxon>Parameciidae</taxon>
        <taxon>Paramecium</taxon>
    </lineage>
</organism>